<protein>
    <recommendedName>
        <fullName evidence="3">DUF4276 family protein</fullName>
    </recommendedName>
</protein>
<proteinExistence type="predicted"/>
<organism evidence="1 2">
    <name type="scientific">Desulfonema limicola</name>
    <dbReference type="NCBI Taxonomy" id="45656"/>
    <lineage>
        <taxon>Bacteria</taxon>
        <taxon>Pseudomonadati</taxon>
        <taxon>Thermodesulfobacteriota</taxon>
        <taxon>Desulfobacteria</taxon>
        <taxon>Desulfobacterales</taxon>
        <taxon>Desulfococcaceae</taxon>
        <taxon>Desulfonema</taxon>
    </lineage>
</organism>
<evidence type="ECO:0000313" key="2">
    <source>
        <dbReference type="Proteomes" id="UP000663720"/>
    </source>
</evidence>
<dbReference type="KEGG" id="dli:dnl_31390"/>
<dbReference type="Proteomes" id="UP000663720">
    <property type="component" value="Chromosome"/>
</dbReference>
<gene>
    <name evidence="1" type="ORF">dnl_31390</name>
</gene>
<name>A0A975B8W5_9BACT</name>
<accession>A0A975B8W5</accession>
<sequence length="231" mass="26700">MYFGIIAEGRSDVAVIENILKGMLSIDKNLDIQHLQPEFDLDETDSHTLSPGQFSNWNLVRDACIEKRKLEDFFSIDEERYIVIHIDTAEAGDIGYEAAKPAKPGNSESSRILRQNVINKFDEWLNTNDFQGRLFFAIAIEEIEAWVLTIYTEQQNDTCMSNDPKDKLYRVLNKKLSAKQRNVLKKGEYEKFDELSKLFRKKKKLRDCSCKNESLKLFCESLDVLCRPSTG</sequence>
<keyword evidence="2" id="KW-1185">Reference proteome</keyword>
<dbReference type="RefSeq" id="WP_207692394.1">
    <property type="nucleotide sequence ID" value="NZ_CP061799.1"/>
</dbReference>
<evidence type="ECO:0008006" key="3">
    <source>
        <dbReference type="Google" id="ProtNLM"/>
    </source>
</evidence>
<evidence type="ECO:0000313" key="1">
    <source>
        <dbReference type="EMBL" id="QTA80826.1"/>
    </source>
</evidence>
<dbReference type="AlphaFoldDB" id="A0A975B8W5"/>
<dbReference type="EMBL" id="CP061799">
    <property type="protein sequence ID" value="QTA80826.1"/>
    <property type="molecule type" value="Genomic_DNA"/>
</dbReference>
<reference evidence="1" key="1">
    <citation type="journal article" date="2021" name="Microb. Physiol.">
        <title>Proteogenomic Insights into the Physiology of Marine, Sulfate-Reducing, Filamentous Desulfonema limicola and Desulfonema magnum.</title>
        <authorList>
            <person name="Schnaars V."/>
            <person name="Wohlbrand L."/>
            <person name="Scheve S."/>
            <person name="Hinrichs C."/>
            <person name="Reinhardt R."/>
            <person name="Rabus R."/>
        </authorList>
    </citation>
    <scope>NUCLEOTIDE SEQUENCE</scope>
    <source>
        <strain evidence="1">5ac10</strain>
    </source>
</reference>